<dbReference type="PANTHER" id="PTHR21503">
    <property type="entry name" value="F-BOX-CONTAINING HYPOTHETICAL PROTEIN C.ELEGANS"/>
    <property type="match status" value="1"/>
</dbReference>
<proteinExistence type="predicted"/>
<organism evidence="1 2">
    <name type="scientific">Caenorhabditis nigoni</name>
    <dbReference type="NCBI Taxonomy" id="1611254"/>
    <lineage>
        <taxon>Eukaryota</taxon>
        <taxon>Metazoa</taxon>
        <taxon>Ecdysozoa</taxon>
        <taxon>Nematoda</taxon>
        <taxon>Chromadorea</taxon>
        <taxon>Rhabditida</taxon>
        <taxon>Rhabditina</taxon>
        <taxon>Rhabditomorpha</taxon>
        <taxon>Rhabditoidea</taxon>
        <taxon>Rhabditidae</taxon>
        <taxon>Peloderinae</taxon>
        <taxon>Caenorhabditis</taxon>
    </lineage>
</organism>
<evidence type="ECO:0000313" key="2">
    <source>
        <dbReference type="Proteomes" id="UP000230233"/>
    </source>
</evidence>
<evidence type="ECO:0008006" key="3">
    <source>
        <dbReference type="Google" id="ProtNLM"/>
    </source>
</evidence>
<reference evidence="2" key="1">
    <citation type="submission" date="2017-10" db="EMBL/GenBank/DDBJ databases">
        <title>Rapid genome shrinkage in a self-fertile nematode reveals novel sperm competition proteins.</title>
        <authorList>
            <person name="Yin D."/>
            <person name="Schwarz E.M."/>
            <person name="Thomas C.G."/>
            <person name="Felde R.L."/>
            <person name="Korf I.F."/>
            <person name="Cutter A.D."/>
            <person name="Schartner C.M."/>
            <person name="Ralston E.J."/>
            <person name="Meyer B.J."/>
            <person name="Haag E.S."/>
        </authorList>
    </citation>
    <scope>NUCLEOTIDE SEQUENCE [LARGE SCALE GENOMIC DNA]</scope>
    <source>
        <strain evidence="2">JU1422</strain>
    </source>
</reference>
<dbReference type="Proteomes" id="UP000230233">
    <property type="component" value="Chromosome IV"/>
</dbReference>
<evidence type="ECO:0000313" key="1">
    <source>
        <dbReference type="EMBL" id="PIC36274.1"/>
    </source>
</evidence>
<dbReference type="AlphaFoldDB" id="A0A2G5U9S4"/>
<sequence length="315" mass="37280">MKKLIQSSEMKRFKSIRIIDYNCLNKDQALVSISYKDSNERLFAFAQYQKTNNDYFKLNLSGRMIHFRFTDGNHCSMEDICSYEEGIAVKCLHNYFLGFFGNSMEYHWTTDEFGRIPRIQNLSLCLHWNLGDRRYVENDNYSSFPIKWLYLRCDRIKPISRNSKLYEAESIEVHQHIHTVPEFLRYFKGKQAFLTCDWCCFYDLIEFVKLWKSGKGFRKLEYLRIRIIGEDNLPQNFILNSMKAKHIDATKQAPVHSVPKAYARPDSGPNTDPIASHDYVVRGYDDRVASVFMQGKTFSFGVWNKKEDDFLRIMD</sequence>
<gene>
    <name evidence="1" type="primary">Cnig_chr_IV.g15333</name>
    <name evidence="1" type="ORF">B9Z55_015333</name>
</gene>
<protein>
    <recommendedName>
        <fullName evidence="3">F-box associated domain-containing protein</fullName>
    </recommendedName>
</protein>
<dbReference type="EMBL" id="PDUG01000004">
    <property type="protein sequence ID" value="PIC36274.1"/>
    <property type="molecule type" value="Genomic_DNA"/>
</dbReference>
<keyword evidence="2" id="KW-1185">Reference proteome</keyword>
<comment type="caution">
    <text evidence="1">The sequence shown here is derived from an EMBL/GenBank/DDBJ whole genome shotgun (WGS) entry which is preliminary data.</text>
</comment>
<name>A0A2G5U9S4_9PELO</name>
<dbReference type="PANTHER" id="PTHR21503:SF8">
    <property type="entry name" value="F-BOX ASSOCIATED DOMAIN-CONTAINING PROTEIN-RELATED"/>
    <property type="match status" value="1"/>
</dbReference>
<accession>A0A2G5U9S4</accession>